<reference evidence="1" key="2">
    <citation type="submission" date="2023-05" db="EMBL/GenBank/DDBJ databases">
        <authorList>
            <consortium name="Lawrence Berkeley National Laboratory"/>
            <person name="Steindorff A."/>
            <person name="Hensen N."/>
            <person name="Bonometti L."/>
            <person name="Westerberg I."/>
            <person name="Brannstrom I.O."/>
            <person name="Guillou S."/>
            <person name="Cros-Aarteil S."/>
            <person name="Calhoun S."/>
            <person name="Haridas S."/>
            <person name="Kuo A."/>
            <person name="Mondo S."/>
            <person name="Pangilinan J."/>
            <person name="Riley R."/>
            <person name="Labutti K."/>
            <person name="Andreopoulos B."/>
            <person name="Lipzen A."/>
            <person name="Chen C."/>
            <person name="Yanf M."/>
            <person name="Daum C."/>
            <person name="Ng V."/>
            <person name="Clum A."/>
            <person name="Ohm R."/>
            <person name="Martin F."/>
            <person name="Silar P."/>
            <person name="Natvig D."/>
            <person name="Lalanne C."/>
            <person name="Gautier V."/>
            <person name="Ament-Velasquez S.L."/>
            <person name="Kruys A."/>
            <person name="Hutchinson M.I."/>
            <person name="Powell A.J."/>
            <person name="Barry K."/>
            <person name="Miller A.N."/>
            <person name="Grigoriev I.V."/>
            <person name="Debuchy R."/>
            <person name="Gladieux P."/>
            <person name="Thoren M.H."/>
            <person name="Johannesson H."/>
        </authorList>
    </citation>
    <scope>NUCLEOTIDE SEQUENCE</scope>
    <source>
        <strain evidence="1">CBS 892.96</strain>
    </source>
</reference>
<evidence type="ECO:0000313" key="2">
    <source>
        <dbReference type="Proteomes" id="UP001302321"/>
    </source>
</evidence>
<dbReference type="EMBL" id="MU866169">
    <property type="protein sequence ID" value="KAK4177316.1"/>
    <property type="molecule type" value="Genomic_DNA"/>
</dbReference>
<dbReference type="AlphaFoldDB" id="A0AAN6WA70"/>
<dbReference type="Proteomes" id="UP001302321">
    <property type="component" value="Unassembled WGS sequence"/>
</dbReference>
<comment type="caution">
    <text evidence="1">The sequence shown here is derived from an EMBL/GenBank/DDBJ whole genome shotgun (WGS) entry which is preliminary data.</text>
</comment>
<keyword evidence="2" id="KW-1185">Reference proteome</keyword>
<gene>
    <name evidence="1" type="ORF">QBC36DRAFT_371965</name>
</gene>
<sequence>MLRVARKRRRGLICGSYAPCSRHPRLAQSSKASLEFWCPWRELACCQCAQCLSTPPSLELAGQFSSNSTFWSNRQTGWSVELFPACPSSVAVAVAFCQLSIGLDWIGFKEAARRSFFCWSSIDSLLKTVSSFLYLQIWWCLPSCLSTLNSTSVRTCSEFRVVTTGSTRVLRLCLTGFIVLNPPPPPRAATNGLYPAGTAQAKVGSLDRDKPSSWYSISRCPR</sequence>
<organism evidence="1 2">
    <name type="scientific">Triangularia setosa</name>
    <dbReference type="NCBI Taxonomy" id="2587417"/>
    <lineage>
        <taxon>Eukaryota</taxon>
        <taxon>Fungi</taxon>
        <taxon>Dikarya</taxon>
        <taxon>Ascomycota</taxon>
        <taxon>Pezizomycotina</taxon>
        <taxon>Sordariomycetes</taxon>
        <taxon>Sordariomycetidae</taxon>
        <taxon>Sordariales</taxon>
        <taxon>Podosporaceae</taxon>
        <taxon>Triangularia</taxon>
    </lineage>
</organism>
<proteinExistence type="predicted"/>
<evidence type="ECO:0000313" key="1">
    <source>
        <dbReference type="EMBL" id="KAK4177316.1"/>
    </source>
</evidence>
<reference evidence="1" key="1">
    <citation type="journal article" date="2023" name="Mol. Phylogenet. Evol.">
        <title>Genome-scale phylogeny and comparative genomics of the fungal order Sordariales.</title>
        <authorList>
            <person name="Hensen N."/>
            <person name="Bonometti L."/>
            <person name="Westerberg I."/>
            <person name="Brannstrom I.O."/>
            <person name="Guillou S."/>
            <person name="Cros-Aarteil S."/>
            <person name="Calhoun S."/>
            <person name="Haridas S."/>
            <person name="Kuo A."/>
            <person name="Mondo S."/>
            <person name="Pangilinan J."/>
            <person name="Riley R."/>
            <person name="LaButti K."/>
            <person name="Andreopoulos B."/>
            <person name="Lipzen A."/>
            <person name="Chen C."/>
            <person name="Yan M."/>
            <person name="Daum C."/>
            <person name="Ng V."/>
            <person name="Clum A."/>
            <person name="Steindorff A."/>
            <person name="Ohm R.A."/>
            <person name="Martin F."/>
            <person name="Silar P."/>
            <person name="Natvig D.O."/>
            <person name="Lalanne C."/>
            <person name="Gautier V."/>
            <person name="Ament-Velasquez S.L."/>
            <person name="Kruys A."/>
            <person name="Hutchinson M.I."/>
            <person name="Powell A.J."/>
            <person name="Barry K."/>
            <person name="Miller A.N."/>
            <person name="Grigoriev I.V."/>
            <person name="Debuchy R."/>
            <person name="Gladieux P."/>
            <person name="Hiltunen Thoren M."/>
            <person name="Johannesson H."/>
        </authorList>
    </citation>
    <scope>NUCLEOTIDE SEQUENCE</scope>
    <source>
        <strain evidence="1">CBS 892.96</strain>
    </source>
</reference>
<protein>
    <submittedName>
        <fullName evidence="1">Uncharacterized protein</fullName>
    </submittedName>
</protein>
<accession>A0AAN6WA70</accession>
<name>A0AAN6WA70_9PEZI</name>